<sequence length="334" mass="36670">MKRFVSLFLFSLLVLGLKADLHPLSDEFIDLINSKSKTWTAGRNFGENVSMSYIKKLMGVLPDADLHKPPVLELIGGDEEQLPENFDARQQWPHCPTIQEIRDQGSCGSCWAFGAVEAMSDRICIHSNGKTNVHISSDDLVSCCYTCGMGCNGGFPGAAWHYWVRKGLVSGGTYGSKQGCRPYEIPPCEHHVNGTRPSCTGDDNKTPKCVHQCEQGYTISYPKDKHFGSKAYSLSSNPDKIAREIFTNGPVEGAFTVYADLLNYKTGVYQHTTGAMLGGHAIRIIGFGVENNTPYWLVANSWNSDWGDNGTFKILRGKNHLGIESGVVAGLPKL</sequence>
<dbReference type="OrthoDB" id="640249at2759"/>
<feature type="domain" description="Peptidase C1A papain C-terminal" evidence="9">
    <location>
        <begin position="82"/>
        <end position="331"/>
    </location>
</feature>
<dbReference type="EMBL" id="OV121132">
    <property type="protein sequence ID" value="CAH0548114.1"/>
    <property type="molecule type" value="Genomic_DNA"/>
</dbReference>
<dbReference type="PROSITE" id="PS00639">
    <property type="entry name" value="THIOL_PROTEASE_HIS"/>
    <property type="match status" value="1"/>
</dbReference>
<dbReference type="Proteomes" id="UP001154078">
    <property type="component" value="Chromosome 1"/>
</dbReference>
<name>A0A9P0AVG3_BRAAE</name>
<evidence type="ECO:0000256" key="8">
    <source>
        <dbReference type="SAM" id="SignalP"/>
    </source>
</evidence>
<proteinExistence type="inferred from homology"/>
<dbReference type="PROSITE" id="PS00139">
    <property type="entry name" value="THIOL_PROTEASE_CYS"/>
    <property type="match status" value="1"/>
</dbReference>
<dbReference type="CDD" id="cd02620">
    <property type="entry name" value="Peptidase_C1A_CathepsinB"/>
    <property type="match status" value="1"/>
</dbReference>
<evidence type="ECO:0000313" key="11">
    <source>
        <dbReference type="Proteomes" id="UP001154078"/>
    </source>
</evidence>
<dbReference type="PANTHER" id="PTHR12411">
    <property type="entry name" value="CYSTEINE PROTEASE FAMILY C1-RELATED"/>
    <property type="match status" value="1"/>
</dbReference>
<evidence type="ECO:0000256" key="2">
    <source>
        <dbReference type="ARBA" id="ARBA00022670"/>
    </source>
</evidence>
<feature type="chain" id="PRO_5040460924" description="Peptidase C1A papain C-terminal domain-containing protein" evidence="8">
    <location>
        <begin position="20"/>
        <end position="334"/>
    </location>
</feature>
<comment type="similarity">
    <text evidence="1">Belongs to the peptidase C1 family.</text>
</comment>
<keyword evidence="2" id="KW-0645">Protease</keyword>
<gene>
    <name evidence="10" type="ORF">MELIAE_LOCUS1942</name>
</gene>
<dbReference type="FunFam" id="3.90.70.10:FF:000031">
    <property type="entry name" value="Cathepsin B"/>
    <property type="match status" value="1"/>
</dbReference>
<dbReference type="GO" id="GO:0006508">
    <property type="term" value="P:proteolysis"/>
    <property type="evidence" value="ECO:0007669"/>
    <property type="project" value="UniProtKB-KW"/>
</dbReference>
<dbReference type="PRINTS" id="PR00705">
    <property type="entry name" value="PAPAIN"/>
</dbReference>
<evidence type="ECO:0000256" key="3">
    <source>
        <dbReference type="ARBA" id="ARBA00022729"/>
    </source>
</evidence>
<keyword evidence="4" id="KW-0378">Hydrolase</keyword>
<reference evidence="10" key="1">
    <citation type="submission" date="2021-12" db="EMBL/GenBank/DDBJ databases">
        <authorList>
            <person name="King R."/>
        </authorList>
    </citation>
    <scope>NUCLEOTIDE SEQUENCE</scope>
</reference>
<evidence type="ECO:0000256" key="4">
    <source>
        <dbReference type="ARBA" id="ARBA00022801"/>
    </source>
</evidence>
<evidence type="ECO:0000256" key="1">
    <source>
        <dbReference type="ARBA" id="ARBA00008455"/>
    </source>
</evidence>
<dbReference type="Pfam" id="PF00112">
    <property type="entry name" value="Peptidase_C1"/>
    <property type="match status" value="1"/>
</dbReference>
<keyword evidence="7" id="KW-1015">Disulfide bond</keyword>
<dbReference type="SMART" id="SM00645">
    <property type="entry name" value="Pept_C1"/>
    <property type="match status" value="1"/>
</dbReference>
<keyword evidence="5" id="KW-0788">Thiol protease</keyword>
<dbReference type="AlphaFoldDB" id="A0A9P0AVG3"/>
<dbReference type="InterPro" id="IPR025660">
    <property type="entry name" value="Pept_his_AS"/>
</dbReference>
<organism evidence="10 11">
    <name type="scientific">Brassicogethes aeneus</name>
    <name type="common">Rape pollen beetle</name>
    <name type="synonym">Meligethes aeneus</name>
    <dbReference type="NCBI Taxonomy" id="1431903"/>
    <lineage>
        <taxon>Eukaryota</taxon>
        <taxon>Metazoa</taxon>
        <taxon>Ecdysozoa</taxon>
        <taxon>Arthropoda</taxon>
        <taxon>Hexapoda</taxon>
        <taxon>Insecta</taxon>
        <taxon>Pterygota</taxon>
        <taxon>Neoptera</taxon>
        <taxon>Endopterygota</taxon>
        <taxon>Coleoptera</taxon>
        <taxon>Polyphaga</taxon>
        <taxon>Cucujiformia</taxon>
        <taxon>Nitidulidae</taxon>
        <taxon>Meligethinae</taxon>
        <taxon>Brassicogethes</taxon>
    </lineage>
</organism>
<evidence type="ECO:0000313" key="10">
    <source>
        <dbReference type="EMBL" id="CAH0548114.1"/>
    </source>
</evidence>
<keyword evidence="6" id="KW-0865">Zymogen</keyword>
<dbReference type="InterPro" id="IPR038765">
    <property type="entry name" value="Papain-like_cys_pep_sf"/>
</dbReference>
<protein>
    <recommendedName>
        <fullName evidence="9">Peptidase C1A papain C-terminal domain-containing protein</fullName>
    </recommendedName>
</protein>
<dbReference type="Pfam" id="PF08127">
    <property type="entry name" value="Propeptide_C1"/>
    <property type="match status" value="1"/>
</dbReference>
<dbReference type="InterPro" id="IPR013128">
    <property type="entry name" value="Peptidase_C1A"/>
</dbReference>
<evidence type="ECO:0000256" key="7">
    <source>
        <dbReference type="ARBA" id="ARBA00023157"/>
    </source>
</evidence>
<dbReference type="InterPro" id="IPR000169">
    <property type="entry name" value="Pept_cys_AS"/>
</dbReference>
<dbReference type="Gene3D" id="3.90.70.10">
    <property type="entry name" value="Cysteine proteinases"/>
    <property type="match status" value="1"/>
</dbReference>
<feature type="signal peptide" evidence="8">
    <location>
        <begin position="1"/>
        <end position="19"/>
    </location>
</feature>
<evidence type="ECO:0000256" key="6">
    <source>
        <dbReference type="ARBA" id="ARBA00023145"/>
    </source>
</evidence>
<evidence type="ECO:0000259" key="9">
    <source>
        <dbReference type="SMART" id="SM00645"/>
    </source>
</evidence>
<dbReference type="GO" id="GO:0004197">
    <property type="term" value="F:cysteine-type endopeptidase activity"/>
    <property type="evidence" value="ECO:0007669"/>
    <property type="project" value="InterPro"/>
</dbReference>
<keyword evidence="3 8" id="KW-0732">Signal</keyword>
<dbReference type="InterPro" id="IPR000668">
    <property type="entry name" value="Peptidase_C1A_C"/>
</dbReference>
<keyword evidence="11" id="KW-1185">Reference proteome</keyword>
<dbReference type="InterPro" id="IPR012599">
    <property type="entry name" value="Propeptide_C1A"/>
</dbReference>
<dbReference type="SUPFAM" id="SSF54001">
    <property type="entry name" value="Cysteine proteinases"/>
    <property type="match status" value="1"/>
</dbReference>
<evidence type="ECO:0000256" key="5">
    <source>
        <dbReference type="ARBA" id="ARBA00022807"/>
    </source>
</evidence>
<accession>A0A9P0AVG3</accession>